<comment type="caution">
    <text evidence="6">The sequence shown here is derived from an EMBL/GenBank/DDBJ whole genome shotgun (WGS) entry which is preliminary data.</text>
</comment>
<dbReference type="InterPro" id="IPR007811">
    <property type="entry name" value="RPC4"/>
</dbReference>
<evidence type="ECO:0008006" key="8">
    <source>
        <dbReference type="Google" id="ProtNLM"/>
    </source>
</evidence>
<reference evidence="6 7" key="1">
    <citation type="submission" date="2024-01" db="EMBL/GenBank/DDBJ databases">
        <title>Genome assemblies of Stephania.</title>
        <authorList>
            <person name="Yang L."/>
        </authorList>
    </citation>
    <scope>NUCLEOTIDE SEQUENCE [LARGE SCALE GENOMIC DNA]</scope>
    <source>
        <strain evidence="6">JXDWG</strain>
        <tissue evidence="6">Leaf</tissue>
    </source>
</reference>
<dbReference type="PANTHER" id="PTHR13408:SF0">
    <property type="entry name" value="DNA-DIRECTED RNA POLYMERASE III SUBUNIT RPC4"/>
    <property type="match status" value="1"/>
</dbReference>
<evidence type="ECO:0000256" key="5">
    <source>
        <dbReference type="SAM" id="MobiDB-lite"/>
    </source>
</evidence>
<keyword evidence="4" id="KW-0539">Nucleus</keyword>
<dbReference type="GO" id="GO:0003677">
    <property type="term" value="F:DNA binding"/>
    <property type="evidence" value="ECO:0007669"/>
    <property type="project" value="InterPro"/>
</dbReference>
<organism evidence="6 7">
    <name type="scientific">Stephania cephalantha</name>
    <dbReference type="NCBI Taxonomy" id="152367"/>
    <lineage>
        <taxon>Eukaryota</taxon>
        <taxon>Viridiplantae</taxon>
        <taxon>Streptophyta</taxon>
        <taxon>Embryophyta</taxon>
        <taxon>Tracheophyta</taxon>
        <taxon>Spermatophyta</taxon>
        <taxon>Magnoliopsida</taxon>
        <taxon>Ranunculales</taxon>
        <taxon>Menispermaceae</taxon>
        <taxon>Menispermoideae</taxon>
        <taxon>Cissampelideae</taxon>
        <taxon>Stephania</taxon>
    </lineage>
</organism>
<keyword evidence="7" id="KW-1185">Reference proteome</keyword>
<evidence type="ECO:0000256" key="1">
    <source>
        <dbReference type="ARBA" id="ARBA00004123"/>
    </source>
</evidence>
<dbReference type="PANTHER" id="PTHR13408">
    <property type="entry name" value="DNA-DIRECTED RNA POLYMERASE III"/>
    <property type="match status" value="1"/>
</dbReference>
<evidence type="ECO:0000313" key="7">
    <source>
        <dbReference type="Proteomes" id="UP001419268"/>
    </source>
</evidence>
<evidence type="ECO:0000256" key="2">
    <source>
        <dbReference type="ARBA" id="ARBA00022478"/>
    </source>
</evidence>
<dbReference type="AlphaFoldDB" id="A0AAP0KAW7"/>
<keyword evidence="3" id="KW-0804">Transcription</keyword>
<protein>
    <recommendedName>
        <fullName evidence="8">DNA-directed RNA polymerase III subunit RPC4</fullName>
    </recommendedName>
</protein>
<dbReference type="Pfam" id="PF05132">
    <property type="entry name" value="RNA_pol_Rpc4"/>
    <property type="match status" value="1"/>
</dbReference>
<dbReference type="GO" id="GO:0005666">
    <property type="term" value="C:RNA polymerase III complex"/>
    <property type="evidence" value="ECO:0007669"/>
    <property type="project" value="InterPro"/>
</dbReference>
<dbReference type="GO" id="GO:0042797">
    <property type="term" value="P:tRNA transcription by RNA polymerase III"/>
    <property type="evidence" value="ECO:0007669"/>
    <property type="project" value="TreeGrafter"/>
</dbReference>
<comment type="subcellular location">
    <subcellularLocation>
        <location evidence="1">Nucleus</location>
    </subcellularLocation>
</comment>
<gene>
    <name evidence="6" type="ORF">Scep_007106</name>
</gene>
<sequence>MEDGAPSIIDTDSHRKVRFQPKARPRRTTKAAETKIEVHANEEEAQKLLHRINEAQYRGPKAERKSAPAQVVFGYTSESNSIRTYGGGSSRSCASILQDPMNDEGPLTLVEKKQREYTEPWNYYSNYPVTLPLRQPYSGNPELLDEEEFGEKSENLDYNEKSINPAAELCLKNESENERMLFIQLPASLPSIKRSATAKGKEAADSSNPGRNKLLREKGCNLEELKPGFMGKMLVYKSGAVKMKLGKSIYDVSPGSDCIFPQDVAAINTKEMQCCIMGELNKRAIVTPDMNDSFFDATAV</sequence>
<evidence type="ECO:0000313" key="6">
    <source>
        <dbReference type="EMBL" id="KAK9148349.1"/>
    </source>
</evidence>
<keyword evidence="2" id="KW-0240">DNA-directed RNA polymerase</keyword>
<evidence type="ECO:0000256" key="4">
    <source>
        <dbReference type="ARBA" id="ARBA00023242"/>
    </source>
</evidence>
<dbReference type="EMBL" id="JBBNAG010000003">
    <property type="protein sequence ID" value="KAK9148349.1"/>
    <property type="molecule type" value="Genomic_DNA"/>
</dbReference>
<evidence type="ECO:0000256" key="3">
    <source>
        <dbReference type="ARBA" id="ARBA00023163"/>
    </source>
</evidence>
<dbReference type="Proteomes" id="UP001419268">
    <property type="component" value="Unassembled WGS sequence"/>
</dbReference>
<feature type="region of interest" description="Disordered" evidence="5">
    <location>
        <begin position="194"/>
        <end position="214"/>
    </location>
</feature>
<name>A0AAP0KAW7_9MAGN</name>
<feature type="compositionally biased region" description="Basic residues" evidence="5">
    <location>
        <begin position="15"/>
        <end position="29"/>
    </location>
</feature>
<feature type="region of interest" description="Disordered" evidence="5">
    <location>
        <begin position="1"/>
        <end position="32"/>
    </location>
</feature>
<accession>A0AAP0KAW7</accession>
<proteinExistence type="predicted"/>